<sequence>MPWSVKSGADQLVMGLWTCNGDGDNDGREESQASMAGLSSLATGILLPLLQICDEEKEKGMGERENREWEGGGLSPVGE</sequence>
<feature type="compositionally biased region" description="Basic and acidic residues" evidence="1">
    <location>
        <begin position="58"/>
        <end position="70"/>
    </location>
</feature>
<dbReference type="EMBL" id="BTGU01000133">
    <property type="protein sequence ID" value="GMN62691.1"/>
    <property type="molecule type" value="Genomic_DNA"/>
</dbReference>
<feature type="region of interest" description="Disordered" evidence="1">
    <location>
        <begin position="58"/>
        <end position="79"/>
    </location>
</feature>
<keyword evidence="3" id="KW-1185">Reference proteome</keyword>
<proteinExistence type="predicted"/>
<evidence type="ECO:0000256" key="1">
    <source>
        <dbReference type="SAM" id="MobiDB-lite"/>
    </source>
</evidence>
<evidence type="ECO:0000313" key="3">
    <source>
        <dbReference type="Proteomes" id="UP001187192"/>
    </source>
</evidence>
<comment type="caution">
    <text evidence="2">The sequence shown here is derived from an EMBL/GenBank/DDBJ whole genome shotgun (WGS) entry which is preliminary data.</text>
</comment>
<evidence type="ECO:0000313" key="2">
    <source>
        <dbReference type="EMBL" id="GMN62691.1"/>
    </source>
</evidence>
<accession>A0AA88J6S1</accession>
<organism evidence="2 3">
    <name type="scientific">Ficus carica</name>
    <name type="common">Common fig</name>
    <dbReference type="NCBI Taxonomy" id="3494"/>
    <lineage>
        <taxon>Eukaryota</taxon>
        <taxon>Viridiplantae</taxon>
        <taxon>Streptophyta</taxon>
        <taxon>Embryophyta</taxon>
        <taxon>Tracheophyta</taxon>
        <taxon>Spermatophyta</taxon>
        <taxon>Magnoliopsida</taxon>
        <taxon>eudicotyledons</taxon>
        <taxon>Gunneridae</taxon>
        <taxon>Pentapetalae</taxon>
        <taxon>rosids</taxon>
        <taxon>fabids</taxon>
        <taxon>Rosales</taxon>
        <taxon>Moraceae</taxon>
        <taxon>Ficeae</taxon>
        <taxon>Ficus</taxon>
    </lineage>
</organism>
<name>A0AA88J6S1_FICCA</name>
<dbReference type="AlphaFoldDB" id="A0AA88J6S1"/>
<gene>
    <name evidence="2" type="ORF">TIFTF001_031781</name>
</gene>
<dbReference type="Proteomes" id="UP001187192">
    <property type="component" value="Unassembled WGS sequence"/>
</dbReference>
<protein>
    <submittedName>
        <fullName evidence="2">Uncharacterized protein</fullName>
    </submittedName>
</protein>
<reference evidence="2" key="1">
    <citation type="submission" date="2023-07" db="EMBL/GenBank/DDBJ databases">
        <title>draft genome sequence of fig (Ficus carica).</title>
        <authorList>
            <person name="Takahashi T."/>
            <person name="Nishimura K."/>
        </authorList>
    </citation>
    <scope>NUCLEOTIDE SEQUENCE</scope>
</reference>